<comment type="caution">
    <text evidence="1">The sequence shown here is derived from an EMBL/GenBank/DDBJ whole genome shotgun (WGS) entry which is preliminary data.</text>
</comment>
<proteinExistence type="predicted"/>
<dbReference type="RefSeq" id="WP_067915319.1">
    <property type="nucleotide sequence ID" value="NZ_BSRZ01000019.1"/>
</dbReference>
<dbReference type="Pfam" id="PF19664">
    <property type="entry name" value="DUF6167"/>
    <property type="match status" value="1"/>
</dbReference>
<keyword evidence="2" id="KW-1185">Reference proteome</keyword>
<accession>A0A9W6Q209</accession>
<dbReference type="EMBL" id="BSRZ01000019">
    <property type="protein sequence ID" value="GLW66998.1"/>
    <property type="molecule type" value="Genomic_DNA"/>
</dbReference>
<gene>
    <name evidence="1" type="ORF">Arub01_52410</name>
</gene>
<reference evidence="1" key="1">
    <citation type="submission" date="2023-02" db="EMBL/GenBank/DDBJ databases">
        <title>Actinomadura rubrobrunea NBRC 14622.</title>
        <authorList>
            <person name="Ichikawa N."/>
            <person name="Sato H."/>
            <person name="Tonouchi N."/>
        </authorList>
    </citation>
    <scope>NUCLEOTIDE SEQUENCE</scope>
    <source>
        <strain evidence="1">NBRC 14622</strain>
    </source>
</reference>
<dbReference type="AlphaFoldDB" id="A0A9W6Q209"/>
<protein>
    <submittedName>
        <fullName evidence="1">Uncharacterized protein</fullName>
    </submittedName>
</protein>
<dbReference type="InterPro" id="IPR046165">
    <property type="entry name" value="DUF6167"/>
</dbReference>
<evidence type="ECO:0000313" key="1">
    <source>
        <dbReference type="EMBL" id="GLW66998.1"/>
    </source>
</evidence>
<evidence type="ECO:0000313" key="2">
    <source>
        <dbReference type="Proteomes" id="UP001165124"/>
    </source>
</evidence>
<sequence>MKRLFWLSVGAGAGIYVSHRVRRRVERLARTWSPEGVASRAITAGHDMGDRLRHFADDVRREMRNREAELREAVRIDTVPIDTPEADPAPRRRVLKARYTIIDDDKDGH</sequence>
<organism evidence="1 2">
    <name type="scientific">Actinomadura rubrobrunea</name>
    <dbReference type="NCBI Taxonomy" id="115335"/>
    <lineage>
        <taxon>Bacteria</taxon>
        <taxon>Bacillati</taxon>
        <taxon>Actinomycetota</taxon>
        <taxon>Actinomycetes</taxon>
        <taxon>Streptosporangiales</taxon>
        <taxon>Thermomonosporaceae</taxon>
        <taxon>Actinomadura</taxon>
    </lineage>
</organism>
<dbReference type="Proteomes" id="UP001165124">
    <property type="component" value="Unassembled WGS sequence"/>
</dbReference>
<name>A0A9W6Q209_9ACTN</name>